<gene>
    <name evidence="1" type="ORF">O4U47_20710</name>
</gene>
<dbReference type="Pfam" id="PF19730">
    <property type="entry name" value="DUF6221"/>
    <property type="match status" value="1"/>
</dbReference>
<reference evidence="1" key="1">
    <citation type="submission" date="2023-01" db="EMBL/GenBank/DDBJ databases">
        <title>Draft genome sequence of Nocardiopsis sp. LSu2-4 isolated from halophytes.</title>
        <authorList>
            <person name="Duangmal K."/>
            <person name="Chantavorakit T."/>
        </authorList>
    </citation>
    <scope>NUCLEOTIDE SEQUENCE</scope>
    <source>
        <strain evidence="1">LSu2-4</strain>
    </source>
</reference>
<protein>
    <submittedName>
        <fullName evidence="1">DUF6221 family protein</fullName>
    </submittedName>
</protein>
<name>A0ABT4TQH4_9ACTN</name>
<keyword evidence="2" id="KW-1185">Reference proteome</keyword>
<accession>A0ABT4TQH4</accession>
<dbReference type="Proteomes" id="UP001165685">
    <property type="component" value="Unassembled WGS sequence"/>
</dbReference>
<organism evidence="1 2">
    <name type="scientific">Nocardiopsis suaedae</name>
    <dbReference type="NCBI Taxonomy" id="3018444"/>
    <lineage>
        <taxon>Bacteria</taxon>
        <taxon>Bacillati</taxon>
        <taxon>Actinomycetota</taxon>
        <taxon>Actinomycetes</taxon>
        <taxon>Streptosporangiales</taxon>
        <taxon>Nocardiopsidaceae</taxon>
        <taxon>Nocardiopsis</taxon>
    </lineage>
</organism>
<proteinExistence type="predicted"/>
<evidence type="ECO:0000313" key="1">
    <source>
        <dbReference type="EMBL" id="MDA2806939.1"/>
    </source>
</evidence>
<dbReference type="InterPro" id="IPR046193">
    <property type="entry name" value="DUF6221"/>
</dbReference>
<sequence length="106" mass="11540">MTIVEFLYARLDEDERAAHAASPGTGGPGRVRADVAAKRRIVNEYVRAYRSGVDAIGGRGAPASDDSWGALHAWRKALEHLASAYAGHPDFDRTWAVPQGENVPRR</sequence>
<evidence type="ECO:0000313" key="2">
    <source>
        <dbReference type="Proteomes" id="UP001165685"/>
    </source>
</evidence>
<dbReference type="RefSeq" id="WP_270679572.1">
    <property type="nucleotide sequence ID" value="NZ_JAQFWP010000044.1"/>
</dbReference>
<comment type="caution">
    <text evidence="1">The sequence shown here is derived from an EMBL/GenBank/DDBJ whole genome shotgun (WGS) entry which is preliminary data.</text>
</comment>
<dbReference type="EMBL" id="JAQFWP010000044">
    <property type="protein sequence ID" value="MDA2806939.1"/>
    <property type="molecule type" value="Genomic_DNA"/>
</dbReference>